<dbReference type="EMBL" id="NCVH01000031">
    <property type="protein sequence ID" value="ORO94760.1"/>
    <property type="molecule type" value="Genomic_DNA"/>
</dbReference>
<proteinExistence type="predicted"/>
<organism evidence="1 2">
    <name type="scientific">Streptococcus mitis</name>
    <dbReference type="NCBI Taxonomy" id="28037"/>
    <lineage>
        <taxon>Bacteria</taxon>
        <taxon>Bacillati</taxon>
        <taxon>Bacillota</taxon>
        <taxon>Bacilli</taxon>
        <taxon>Lactobacillales</taxon>
        <taxon>Streptococcaceae</taxon>
        <taxon>Streptococcus</taxon>
        <taxon>Streptococcus mitis group</taxon>
    </lineage>
</organism>
<evidence type="ECO:0000313" key="1">
    <source>
        <dbReference type="EMBL" id="ORO94760.1"/>
    </source>
</evidence>
<evidence type="ECO:0008006" key="3">
    <source>
        <dbReference type="Google" id="ProtNLM"/>
    </source>
</evidence>
<dbReference type="AlphaFoldDB" id="A0A1X1K5W2"/>
<evidence type="ECO:0000313" key="2">
    <source>
        <dbReference type="Proteomes" id="UP000193367"/>
    </source>
</evidence>
<name>A0A1X1K5W2_STRMT</name>
<comment type="caution">
    <text evidence="1">The sequence shown here is derived from an EMBL/GenBank/DDBJ whole genome shotgun (WGS) entry which is preliminary data.</text>
</comment>
<reference evidence="1 2" key="1">
    <citation type="journal article" date="2016" name="Eur. J. Clin. Microbiol. Infect. Dis.">
        <title>Whole genome sequencing as a tool for phylogenetic analysis of clinical strains of Mitis group streptococci.</title>
        <authorList>
            <person name="Rasmussen L.H."/>
            <person name="Dargis R."/>
            <person name="Hojholt K."/>
            <person name="Christensen J.J."/>
            <person name="Skovgaard O."/>
            <person name="Justesen U.S."/>
            <person name="Rosenvinge F.S."/>
            <person name="Moser C."/>
            <person name="Lukjancenko O."/>
            <person name="Rasmussen S."/>
            <person name="Nielsen X.C."/>
        </authorList>
    </citation>
    <scope>NUCLEOTIDE SEQUENCE [LARGE SCALE GENOMIC DNA]</scope>
    <source>
        <strain evidence="1 2">RH_17439_08</strain>
    </source>
</reference>
<gene>
    <name evidence="1" type="ORF">B7698_05820</name>
</gene>
<sequence>MTYLKGISVTLVDKVETGEDDFGHPIFEDKKIVVENVLVAPTSTQDVLNKLSITGKKAVYTIAIPKGDTNTWENREVEFFGRKWRTIGLPEEGIEAMIPLQWNRKIMVEAYE</sequence>
<protein>
    <recommendedName>
        <fullName evidence="3">Phage protein</fullName>
    </recommendedName>
</protein>
<dbReference type="RefSeq" id="WP_084864946.1">
    <property type="nucleotide sequence ID" value="NZ_NCVH01000031.1"/>
</dbReference>
<dbReference type="Proteomes" id="UP000193367">
    <property type="component" value="Unassembled WGS sequence"/>
</dbReference>
<accession>A0A1X1K5W2</accession>